<reference evidence="2" key="2">
    <citation type="submission" date="2023-04" db="EMBL/GenBank/DDBJ databases">
        <authorList>
            <person name="Beletskiy A.V."/>
            <person name="Mardanov A.V."/>
            <person name="Ravin N.V."/>
        </authorList>
    </citation>
    <scope>NUCLEOTIDE SEQUENCE</scope>
    <source>
        <strain evidence="2">GKL-01</strain>
    </source>
</reference>
<keyword evidence="1" id="KW-0812">Transmembrane</keyword>
<reference evidence="2" key="1">
    <citation type="journal article" date="2023" name="Int. J. Mol. Sci.">
        <title>Metagenomics Revealed a New Genus 'Candidatus Thiocaldithrix dubininis' gen. nov., sp. nov. and a New Species 'Candidatus Thiothrix putei' sp. nov. in the Family Thiotrichaceae, Some Members of Which Have Traits of Both Na+- and H+-Motive Energetics.</title>
        <authorList>
            <person name="Ravin N.V."/>
            <person name="Muntyan M.S."/>
            <person name="Smolyakov D.D."/>
            <person name="Rudenko T.S."/>
            <person name="Beletsky A.V."/>
            <person name="Mardanov A.V."/>
            <person name="Grabovich M.Y."/>
        </authorList>
    </citation>
    <scope>NUCLEOTIDE SEQUENCE</scope>
    <source>
        <strain evidence="2">GKL-01</strain>
    </source>
</reference>
<accession>A0AA95H4C9</accession>
<dbReference type="EMBL" id="CP124755">
    <property type="protein sequence ID" value="WGZ90170.1"/>
    <property type="molecule type" value="Genomic_DNA"/>
</dbReference>
<evidence type="ECO:0000256" key="1">
    <source>
        <dbReference type="SAM" id="Phobius"/>
    </source>
</evidence>
<organism evidence="2">
    <name type="scientific">Candidatus Thiocaldithrix dubininis</name>
    <dbReference type="NCBI Taxonomy" id="3080823"/>
    <lineage>
        <taxon>Bacteria</taxon>
        <taxon>Pseudomonadati</taxon>
        <taxon>Pseudomonadota</taxon>
        <taxon>Gammaproteobacteria</taxon>
        <taxon>Thiotrichales</taxon>
        <taxon>Thiotrichaceae</taxon>
        <taxon>Candidatus Thiocaldithrix</taxon>
    </lineage>
</organism>
<proteinExistence type="predicted"/>
<keyword evidence="1" id="KW-0472">Membrane</keyword>
<dbReference type="Pfam" id="PF07759">
    <property type="entry name" value="DUF1615"/>
    <property type="match status" value="1"/>
</dbReference>
<keyword evidence="1" id="KW-1133">Transmembrane helix</keyword>
<protein>
    <submittedName>
        <fullName evidence="2">DUF1615 family protein</fullName>
    </submittedName>
</protein>
<name>A0AA95H4C9_9GAMM</name>
<dbReference type="KEGG" id="tdu:QJT80_11760"/>
<evidence type="ECO:0000313" key="2">
    <source>
        <dbReference type="EMBL" id="WGZ90170.1"/>
    </source>
</evidence>
<dbReference type="InterPro" id="IPR011673">
    <property type="entry name" value="DUF1615"/>
</dbReference>
<gene>
    <name evidence="2" type="ORF">QJT80_11760</name>
</gene>
<dbReference type="Proteomes" id="UP001300672">
    <property type="component" value="Chromosome"/>
</dbReference>
<dbReference type="AlphaFoldDB" id="A0AA95H4C9"/>
<feature type="transmembrane region" description="Helical" evidence="1">
    <location>
        <begin position="12"/>
        <end position="30"/>
    </location>
</feature>
<sequence>MFDAVIEKATNLGLWAIGAGLVAVGVWAYPTIKGQLNETRPTTAVPPPTISVDTVTQLVRQAEPAAKDPRGWAADILAVLNIHNLAQNKENACSVIAIVDQESGFNANPAVPNLGKLSEKAVIEKLSKLSFLGSQAENFLNKFPNTKNSFMQRIRNAKTERDLDMAYRDLMQGIEEYAKQYKLSILFNNSFARDFIESRNEIDTIGSMQVAVDFAVQYEMERRGGSALSLKEIYQVRDRLYSRQGGLYYGSLLLLGYPSGYDKKIYRFADFNAGRYSSRNAAVQYIINTLSGKKLATDGDLMIYNADGRVAATASSTELALRELSNTQGLNLSETQIRRDLMKEKSLAFNDTTTYKTLIAAYRMKKKTYPPYAIVPGIELQSEKTSRILTTAKFANTVYGRYQQCMKVQ</sequence>